<evidence type="ECO:0000256" key="1">
    <source>
        <dbReference type="ARBA" id="ARBA00012493"/>
    </source>
</evidence>
<dbReference type="Pfam" id="PF00078">
    <property type="entry name" value="RVT_1"/>
    <property type="match status" value="1"/>
</dbReference>
<dbReference type="Gene3D" id="3.30.70.270">
    <property type="match status" value="2"/>
</dbReference>
<dbReference type="InterPro" id="IPR001584">
    <property type="entry name" value="Integrase_cat-core"/>
</dbReference>
<dbReference type="SUPFAM" id="SSF50630">
    <property type="entry name" value="Acid proteases"/>
    <property type="match status" value="1"/>
</dbReference>
<dbReference type="SUPFAM" id="SSF56672">
    <property type="entry name" value="DNA/RNA polymerases"/>
    <property type="match status" value="1"/>
</dbReference>
<dbReference type="CDD" id="cd09274">
    <property type="entry name" value="RNase_HI_RT_Ty3"/>
    <property type="match status" value="1"/>
</dbReference>
<proteinExistence type="predicted"/>
<evidence type="ECO:0000313" key="21">
    <source>
        <dbReference type="Proteomes" id="UP000653454"/>
    </source>
</evidence>
<keyword evidence="12" id="KW-0695">RNA-directed DNA polymerase</keyword>
<dbReference type="PANTHER" id="PTHR37984">
    <property type="entry name" value="PROTEIN CBG26694"/>
    <property type="match status" value="1"/>
</dbReference>
<keyword evidence="15" id="KW-0233">DNA recombination</keyword>
<keyword evidence="2" id="KW-0645">Protease</keyword>
<keyword evidence="6" id="KW-0479">Metal-binding</keyword>
<dbReference type="EMBL" id="CAJHNJ030000049">
    <property type="protein sequence ID" value="CAG9132426.1"/>
    <property type="molecule type" value="Genomic_DNA"/>
</dbReference>
<evidence type="ECO:0000256" key="12">
    <source>
        <dbReference type="ARBA" id="ARBA00022918"/>
    </source>
</evidence>
<feature type="compositionally biased region" description="Polar residues" evidence="17">
    <location>
        <begin position="194"/>
        <end position="208"/>
    </location>
</feature>
<dbReference type="InterPro" id="IPR012337">
    <property type="entry name" value="RNaseH-like_sf"/>
</dbReference>
<dbReference type="Pfam" id="PF17917">
    <property type="entry name" value="RT_RNaseH"/>
    <property type="match status" value="1"/>
</dbReference>
<dbReference type="PANTHER" id="PTHR37984:SF5">
    <property type="entry name" value="PROTEIN NYNRIN-LIKE"/>
    <property type="match status" value="1"/>
</dbReference>
<dbReference type="GO" id="GO:0006310">
    <property type="term" value="P:DNA recombination"/>
    <property type="evidence" value="ECO:0007669"/>
    <property type="project" value="UniProtKB-KW"/>
</dbReference>
<keyword evidence="7" id="KW-0064">Aspartyl protease</keyword>
<dbReference type="Gene3D" id="2.40.70.10">
    <property type="entry name" value="Acid Proteases"/>
    <property type="match status" value="1"/>
</dbReference>
<dbReference type="GO" id="GO:0006508">
    <property type="term" value="P:proteolysis"/>
    <property type="evidence" value="ECO:0007669"/>
    <property type="project" value="UniProtKB-KW"/>
</dbReference>
<keyword evidence="5" id="KW-0540">Nuclease</keyword>
<evidence type="ECO:0000256" key="6">
    <source>
        <dbReference type="ARBA" id="ARBA00022723"/>
    </source>
</evidence>
<dbReference type="Gene3D" id="1.10.340.70">
    <property type="match status" value="1"/>
</dbReference>
<dbReference type="GO" id="GO:0003887">
    <property type="term" value="F:DNA-directed DNA polymerase activity"/>
    <property type="evidence" value="ECO:0007669"/>
    <property type="project" value="UniProtKB-KW"/>
</dbReference>
<keyword evidence="10" id="KW-0460">Magnesium</keyword>
<dbReference type="GO" id="GO:0004190">
    <property type="term" value="F:aspartic-type endopeptidase activity"/>
    <property type="evidence" value="ECO:0007669"/>
    <property type="project" value="UniProtKB-KW"/>
</dbReference>
<dbReference type="GO" id="GO:0003964">
    <property type="term" value="F:RNA-directed DNA polymerase activity"/>
    <property type="evidence" value="ECO:0007669"/>
    <property type="project" value="UniProtKB-KW"/>
</dbReference>
<keyword evidence="4" id="KW-0548">Nucleotidyltransferase</keyword>
<evidence type="ECO:0000256" key="17">
    <source>
        <dbReference type="SAM" id="MobiDB-lite"/>
    </source>
</evidence>
<feature type="domain" description="Reverse transcriptase" evidence="18">
    <location>
        <begin position="642"/>
        <end position="820"/>
    </location>
</feature>
<keyword evidence="21" id="KW-1185">Reference proteome</keyword>
<feature type="coiled-coil region" evidence="16">
    <location>
        <begin position="1373"/>
        <end position="1403"/>
    </location>
</feature>
<dbReference type="SUPFAM" id="SSF53098">
    <property type="entry name" value="Ribonuclease H-like"/>
    <property type="match status" value="1"/>
</dbReference>
<dbReference type="InterPro" id="IPR056924">
    <property type="entry name" value="SH3_Tf2-1"/>
</dbReference>
<dbReference type="InterPro" id="IPR041588">
    <property type="entry name" value="Integrase_H2C2"/>
</dbReference>
<feature type="compositionally biased region" description="Polar residues" evidence="17">
    <location>
        <begin position="1477"/>
        <end position="1487"/>
    </location>
</feature>
<dbReference type="Pfam" id="PF24626">
    <property type="entry name" value="SH3_Tf2-1"/>
    <property type="match status" value="1"/>
</dbReference>
<dbReference type="InterPro" id="IPR021109">
    <property type="entry name" value="Peptidase_aspartic_dom_sf"/>
</dbReference>
<keyword evidence="16" id="KW-0175">Coiled coil</keyword>
<dbReference type="InterPro" id="IPR043502">
    <property type="entry name" value="DNA/RNA_pol_sf"/>
</dbReference>
<dbReference type="FunFam" id="3.30.70.270:FF:000020">
    <property type="entry name" value="Transposon Tf2-6 polyprotein-like Protein"/>
    <property type="match status" value="1"/>
</dbReference>
<accession>A0A8S4FVR3</accession>
<evidence type="ECO:0000256" key="13">
    <source>
        <dbReference type="ARBA" id="ARBA00022932"/>
    </source>
</evidence>
<evidence type="ECO:0000256" key="2">
    <source>
        <dbReference type="ARBA" id="ARBA00022670"/>
    </source>
</evidence>
<keyword evidence="3" id="KW-0808">Transferase</keyword>
<dbReference type="InterPro" id="IPR050951">
    <property type="entry name" value="Retrovirus_Pol_polyprotein"/>
</dbReference>
<evidence type="ECO:0000256" key="4">
    <source>
        <dbReference type="ARBA" id="ARBA00022695"/>
    </source>
</evidence>
<dbReference type="FunFam" id="3.10.10.10:FF:000007">
    <property type="entry name" value="Retrovirus-related Pol polyprotein from transposon 17.6-like Protein"/>
    <property type="match status" value="1"/>
</dbReference>
<dbReference type="Proteomes" id="UP000653454">
    <property type="component" value="Unassembled WGS sequence"/>
</dbReference>
<evidence type="ECO:0000313" key="20">
    <source>
        <dbReference type="EMBL" id="CAG9132426.1"/>
    </source>
</evidence>
<feature type="domain" description="Integrase catalytic" evidence="19">
    <location>
        <begin position="1175"/>
        <end position="1345"/>
    </location>
</feature>
<dbReference type="PROSITE" id="PS50994">
    <property type="entry name" value="INTEGRASE"/>
    <property type="match status" value="1"/>
</dbReference>
<dbReference type="Gene3D" id="3.30.420.10">
    <property type="entry name" value="Ribonuclease H-like superfamily/Ribonuclease H"/>
    <property type="match status" value="1"/>
</dbReference>
<evidence type="ECO:0000256" key="15">
    <source>
        <dbReference type="ARBA" id="ARBA00023172"/>
    </source>
</evidence>
<evidence type="ECO:0000256" key="8">
    <source>
        <dbReference type="ARBA" id="ARBA00022759"/>
    </source>
</evidence>
<keyword evidence="11" id="KW-0229">DNA integration</keyword>
<evidence type="ECO:0000256" key="10">
    <source>
        <dbReference type="ARBA" id="ARBA00022842"/>
    </source>
</evidence>
<comment type="caution">
    <text evidence="20">The sequence shown here is derived from an EMBL/GenBank/DDBJ whole genome shotgun (WGS) entry which is preliminary data.</text>
</comment>
<evidence type="ECO:0000256" key="3">
    <source>
        <dbReference type="ARBA" id="ARBA00022679"/>
    </source>
</evidence>
<feature type="region of interest" description="Disordered" evidence="17">
    <location>
        <begin position="182"/>
        <end position="208"/>
    </location>
</feature>
<keyword evidence="9" id="KW-0378">Hydrolase</keyword>
<evidence type="ECO:0000256" key="5">
    <source>
        <dbReference type="ARBA" id="ARBA00022722"/>
    </source>
</evidence>
<dbReference type="EC" id="2.7.7.49" evidence="1"/>
<evidence type="ECO:0000256" key="7">
    <source>
        <dbReference type="ARBA" id="ARBA00022750"/>
    </source>
</evidence>
<keyword evidence="8" id="KW-0255">Endonuclease</keyword>
<dbReference type="GO" id="GO:0004519">
    <property type="term" value="F:endonuclease activity"/>
    <property type="evidence" value="ECO:0007669"/>
    <property type="project" value="UniProtKB-KW"/>
</dbReference>
<dbReference type="SMART" id="SM00384">
    <property type="entry name" value="AT_hook"/>
    <property type="match status" value="2"/>
</dbReference>
<dbReference type="Gene3D" id="3.10.10.10">
    <property type="entry name" value="HIV Type 1 Reverse Transcriptase, subunit A, domain 1"/>
    <property type="match status" value="1"/>
</dbReference>
<dbReference type="FunFam" id="1.10.340.70:FF:000001">
    <property type="entry name" value="Retrovirus-related Pol polyprotein from transposon gypsy-like Protein"/>
    <property type="match status" value="1"/>
</dbReference>
<gene>
    <name evidence="20" type="ORF">PLXY2_LOCUS10745</name>
</gene>
<evidence type="ECO:0000256" key="14">
    <source>
        <dbReference type="ARBA" id="ARBA00023125"/>
    </source>
</evidence>
<evidence type="ECO:0000256" key="11">
    <source>
        <dbReference type="ARBA" id="ARBA00022908"/>
    </source>
</evidence>
<name>A0A8S4FVR3_PLUXY</name>
<dbReference type="Pfam" id="PF00665">
    <property type="entry name" value="rve"/>
    <property type="match status" value="1"/>
</dbReference>
<feature type="region of interest" description="Disordered" evidence="17">
    <location>
        <begin position="1477"/>
        <end position="1538"/>
    </location>
</feature>
<evidence type="ECO:0000259" key="19">
    <source>
        <dbReference type="PROSITE" id="PS50994"/>
    </source>
</evidence>
<evidence type="ECO:0000259" key="18">
    <source>
        <dbReference type="PROSITE" id="PS50878"/>
    </source>
</evidence>
<dbReference type="InterPro" id="IPR036397">
    <property type="entry name" value="RNaseH_sf"/>
</dbReference>
<dbReference type="InterPro" id="IPR000477">
    <property type="entry name" value="RT_dom"/>
</dbReference>
<dbReference type="CDD" id="cd01647">
    <property type="entry name" value="RT_LTR"/>
    <property type="match status" value="1"/>
</dbReference>
<dbReference type="GO" id="GO:0003677">
    <property type="term" value="F:DNA binding"/>
    <property type="evidence" value="ECO:0007669"/>
    <property type="project" value="UniProtKB-KW"/>
</dbReference>
<dbReference type="InterPro" id="IPR043128">
    <property type="entry name" value="Rev_trsase/Diguanyl_cyclase"/>
</dbReference>
<dbReference type="GO" id="GO:0046872">
    <property type="term" value="F:metal ion binding"/>
    <property type="evidence" value="ECO:0007669"/>
    <property type="project" value="UniProtKB-KW"/>
</dbReference>
<dbReference type="InterPro" id="IPR041373">
    <property type="entry name" value="RT_RNaseH"/>
</dbReference>
<evidence type="ECO:0000256" key="16">
    <source>
        <dbReference type="SAM" id="Coils"/>
    </source>
</evidence>
<evidence type="ECO:0000256" key="9">
    <source>
        <dbReference type="ARBA" id="ARBA00022801"/>
    </source>
</evidence>
<dbReference type="Pfam" id="PF17921">
    <property type="entry name" value="Integrase_H2C2"/>
    <property type="match status" value="1"/>
</dbReference>
<dbReference type="GO" id="GO:0042575">
    <property type="term" value="C:DNA polymerase complex"/>
    <property type="evidence" value="ECO:0007669"/>
    <property type="project" value="UniProtKB-ARBA"/>
</dbReference>
<dbReference type="GO" id="GO:0015074">
    <property type="term" value="P:DNA integration"/>
    <property type="evidence" value="ECO:0007669"/>
    <property type="project" value="UniProtKB-KW"/>
</dbReference>
<dbReference type="PROSITE" id="PS50878">
    <property type="entry name" value="RT_POL"/>
    <property type="match status" value="1"/>
</dbReference>
<reference evidence="20" key="1">
    <citation type="submission" date="2020-11" db="EMBL/GenBank/DDBJ databases">
        <authorList>
            <person name="Whiteford S."/>
        </authorList>
    </citation>
    <scope>NUCLEOTIDE SEQUENCE</scope>
</reference>
<keyword evidence="13" id="KW-0239">DNA-directed DNA polymerase</keyword>
<keyword evidence="14" id="KW-0238">DNA-binding</keyword>
<organism evidence="20 21">
    <name type="scientific">Plutella xylostella</name>
    <name type="common">Diamondback moth</name>
    <name type="synonym">Plutella maculipennis</name>
    <dbReference type="NCBI Taxonomy" id="51655"/>
    <lineage>
        <taxon>Eukaryota</taxon>
        <taxon>Metazoa</taxon>
        <taxon>Ecdysozoa</taxon>
        <taxon>Arthropoda</taxon>
        <taxon>Hexapoda</taxon>
        <taxon>Insecta</taxon>
        <taxon>Pterygota</taxon>
        <taxon>Neoptera</taxon>
        <taxon>Endopterygota</taxon>
        <taxon>Lepidoptera</taxon>
        <taxon>Glossata</taxon>
        <taxon>Ditrysia</taxon>
        <taxon>Yponomeutoidea</taxon>
        <taxon>Plutellidae</taxon>
        <taxon>Plutella</taxon>
    </lineage>
</organism>
<sequence>MASLSTDQFKQLLEHIGTGGRKGSFASFSNHYDGESSTEILEAFLTSVETFKKIEKIDDSDALTSLPLILRGEAAIWWQGVKDGVKTWEDFSTRIRNAFAPKKPAYVIYQDIMSEKQKPGQITERFISQKRMLFAQLPKPEHSEQQQLDMVYGLLRMEIRSSVPRSTVTSFDTLLEAARGAERDLEEKGRNKMLPSQTMDENRNRSTNQPTKVRCTFCRLQGHTIEVCRKKKKLEEGALKQTTTLKASSSDIVTQAPSPSQPKFSCYGCGAPGVVRSNCQTCSSKKNSPKVENISFCSVNVRTDSRPRPVVYISVEDVYGVAYVDTCAKTSIASYNFYCCLKEKGYRFNEKQVNVTLADGVPKTQTVMTVDVPVTLCGYTIPTTFVVLPESRDNRTLLGIGFIQDAKMVLNLPQFTWHSLENPGITYELYQEDFIIFQDNAKNVYDLKEFQLPSPVTSLTLSEPSQGEEIHVPVPTTSINSVGYSTPTRVEEEATLPTMSAAIPYKLIPIDLPHSPLKRSRTLFDGYSPRMDFMLRDAQMNILTEEVTLSPHSKYLFPDPDSDVDICAIDVVQVAPNLTEEQKKQLEQVLIDHEDVFTSNGQPTTQAEHIIDTGDHPPIAVPPYRLSPPRREILKKEIEQMLESGIITACSSPWAAPVVLVPKPDGQIRLCVDYRRLNAITKPDTYPIPRIDDLLHEAKPTPCMSSIDLKSSYWQLNVRETDREKTAFITPFGIFQFNRMPFGLRNAPATFQRMIDRFRISINAKILAYLDDIIIFSASFEDHLVDLKQVLNRIREYNLTINLKKCRFCCEAIKYLGHYITPQGLKMDPERVSAIINLPPPSNIKHLISFLQTCSWYRRFIENFSSIAEPLTRLTKKNAKWMWDKEQDVAYNELKLRLTSAPILRQADETKPYIIKTDASSYALGAVLVQGEKEEEHPVEYASRLLTPAERNYSTTEREALAVVWALSKFRGYIDCLPITVVTDHQALKWLMSLKSPSGRLARWALQLQAHDLTIKYSPGRTNVVADTLSRPPCTDETAQECGICGVEINMPTRSAIDIRNEQLKDKSLQQIVNILEDSSYNENAIYWSNKGYVMNNGLLYRHNPNVDADDAQLVVPEHEWSNILCAYHDDPLAGHYGSEKTYQRICRRYYWKGMRKYIESYVKNCLPCQRYKPSNQKPSGLLQTTVMNQRFEIVAIDLFGPLPVSNNGMNWIFIIEDVATRWTELFAMENATASNCAMILINEIFLRFGFARRVISDNGTQFVSSIMQQVMYCLRIKHAFTPFYHPESNPVERRNRDLKTQLAILVGDTHRDWPDKLPSIRFAMNTANCSSTEFTPAYMTYGRELRTPDDNTHDLREIIVSENFIPEITPRLLQLADTLKKAREVQEQKEETRKQIVDESRKKTPAYSPGDLVLVTLHPLSKASQGVSAKLCPRRDGPYVITRRHGPASFELASPNNREGASIGVYHASALRPYQSSATEANTVPNPIQPIRKRGRPRKQNPVQANPSPVRRGRGRPRKNTSTDSSPGRLHSQRGRL</sequence>
<dbReference type="InterPro" id="IPR017956">
    <property type="entry name" value="AT_hook_DNA-bd_motif"/>
</dbReference>
<protein>
    <recommendedName>
        <fullName evidence="1">RNA-directed DNA polymerase</fullName>
        <ecNumber evidence="1">2.7.7.49</ecNumber>
    </recommendedName>
</protein>